<dbReference type="EMBL" id="JAKKPZ010000020">
    <property type="protein sequence ID" value="KAI1711968.1"/>
    <property type="molecule type" value="Genomic_DNA"/>
</dbReference>
<sequence length="327" mass="36127">MTGHCVLPYLSLSILNFIFLFFISIKLCNGQRLSDVQDEEALSQSSGRIINDILEIFVPAKDNEVKGESKSTPSLPYGFNRLLARGATDSDPVGGSRRRPLGDPIEITKAPTEVAGPWANLARDVMGLFRPEISTTPKPTVTTQASFIYGLYNQFAPQVPGFINPLIPAPASNDPPSTQSTPSFLGFTLPTFTPPTQTPPSHALAPLFPFLAPTTTTPQPFLDRLTSLFKKNEQPRGPQLDTGNFDRLVIREKDNEPSGDLLAALVGDKWREKGVQWHNGNIRFVDKKGSNLLGSEVSVHDRSVDIPVQRWFDMANNFVSRHQNPYE</sequence>
<gene>
    <name evidence="2" type="ORF">DdX_09930</name>
</gene>
<keyword evidence="1" id="KW-1133">Transmembrane helix</keyword>
<name>A0AAD4MZT0_9BILA</name>
<proteinExistence type="predicted"/>
<evidence type="ECO:0000313" key="3">
    <source>
        <dbReference type="Proteomes" id="UP001201812"/>
    </source>
</evidence>
<evidence type="ECO:0000256" key="1">
    <source>
        <dbReference type="SAM" id="Phobius"/>
    </source>
</evidence>
<reference evidence="2" key="1">
    <citation type="submission" date="2022-01" db="EMBL/GenBank/DDBJ databases">
        <title>Genome Sequence Resource for Two Populations of Ditylenchus destructor, the Migratory Endoparasitic Phytonematode.</title>
        <authorList>
            <person name="Zhang H."/>
            <person name="Lin R."/>
            <person name="Xie B."/>
        </authorList>
    </citation>
    <scope>NUCLEOTIDE SEQUENCE</scope>
    <source>
        <strain evidence="2">BazhouSP</strain>
    </source>
</reference>
<keyword evidence="1" id="KW-0472">Membrane</keyword>
<comment type="caution">
    <text evidence="2">The sequence shown here is derived from an EMBL/GenBank/DDBJ whole genome shotgun (WGS) entry which is preliminary data.</text>
</comment>
<evidence type="ECO:0000313" key="2">
    <source>
        <dbReference type="EMBL" id="KAI1711968.1"/>
    </source>
</evidence>
<protein>
    <submittedName>
        <fullName evidence="2">Uncharacterized protein</fullName>
    </submittedName>
</protein>
<dbReference type="Proteomes" id="UP001201812">
    <property type="component" value="Unassembled WGS sequence"/>
</dbReference>
<dbReference type="AlphaFoldDB" id="A0AAD4MZT0"/>
<accession>A0AAD4MZT0</accession>
<feature type="transmembrane region" description="Helical" evidence="1">
    <location>
        <begin position="6"/>
        <end position="25"/>
    </location>
</feature>
<organism evidence="2 3">
    <name type="scientific">Ditylenchus destructor</name>
    <dbReference type="NCBI Taxonomy" id="166010"/>
    <lineage>
        <taxon>Eukaryota</taxon>
        <taxon>Metazoa</taxon>
        <taxon>Ecdysozoa</taxon>
        <taxon>Nematoda</taxon>
        <taxon>Chromadorea</taxon>
        <taxon>Rhabditida</taxon>
        <taxon>Tylenchina</taxon>
        <taxon>Tylenchomorpha</taxon>
        <taxon>Sphaerularioidea</taxon>
        <taxon>Anguinidae</taxon>
        <taxon>Anguininae</taxon>
        <taxon>Ditylenchus</taxon>
    </lineage>
</organism>
<keyword evidence="3" id="KW-1185">Reference proteome</keyword>
<keyword evidence="1" id="KW-0812">Transmembrane</keyword>